<keyword evidence="1" id="KW-0812">Transmembrane</keyword>
<evidence type="ECO:0000256" key="1">
    <source>
        <dbReference type="SAM" id="Phobius"/>
    </source>
</evidence>
<dbReference type="AlphaFoldDB" id="A0A9Q0R365"/>
<keyword evidence="3" id="KW-1185">Reference proteome</keyword>
<keyword evidence="1" id="KW-1133">Transmembrane helix</keyword>
<protein>
    <submittedName>
        <fullName evidence="2">Uncharacterized protein</fullName>
    </submittedName>
</protein>
<name>A0A9Q0R365_9MAGN</name>
<evidence type="ECO:0000313" key="3">
    <source>
        <dbReference type="Proteomes" id="UP001141806"/>
    </source>
</evidence>
<gene>
    <name evidence="2" type="ORF">NE237_032522</name>
</gene>
<feature type="transmembrane region" description="Helical" evidence="1">
    <location>
        <begin position="64"/>
        <end position="86"/>
    </location>
</feature>
<accession>A0A9Q0R365</accession>
<proteinExistence type="predicted"/>
<dbReference type="EMBL" id="JAMYWD010000001">
    <property type="protein sequence ID" value="KAJ4981685.1"/>
    <property type="molecule type" value="Genomic_DNA"/>
</dbReference>
<dbReference type="Proteomes" id="UP001141806">
    <property type="component" value="Unassembled WGS sequence"/>
</dbReference>
<dbReference type="OrthoDB" id="360390at2759"/>
<feature type="transmembrane region" description="Helical" evidence="1">
    <location>
        <begin position="128"/>
        <end position="148"/>
    </location>
</feature>
<comment type="caution">
    <text evidence="2">The sequence shown here is derived from an EMBL/GenBank/DDBJ whole genome shotgun (WGS) entry which is preliminary data.</text>
</comment>
<organism evidence="2 3">
    <name type="scientific">Protea cynaroides</name>
    <dbReference type="NCBI Taxonomy" id="273540"/>
    <lineage>
        <taxon>Eukaryota</taxon>
        <taxon>Viridiplantae</taxon>
        <taxon>Streptophyta</taxon>
        <taxon>Embryophyta</taxon>
        <taxon>Tracheophyta</taxon>
        <taxon>Spermatophyta</taxon>
        <taxon>Magnoliopsida</taxon>
        <taxon>Proteales</taxon>
        <taxon>Proteaceae</taxon>
        <taxon>Protea</taxon>
    </lineage>
</organism>
<reference evidence="2" key="1">
    <citation type="journal article" date="2023" name="Plant J.">
        <title>The genome of the king protea, Protea cynaroides.</title>
        <authorList>
            <person name="Chang J."/>
            <person name="Duong T.A."/>
            <person name="Schoeman C."/>
            <person name="Ma X."/>
            <person name="Roodt D."/>
            <person name="Barker N."/>
            <person name="Li Z."/>
            <person name="Van de Peer Y."/>
            <person name="Mizrachi E."/>
        </authorList>
    </citation>
    <scope>NUCLEOTIDE SEQUENCE</scope>
    <source>
        <tissue evidence="2">Young leaves</tissue>
    </source>
</reference>
<sequence length="152" mass="17153">MNSSNWWLVDKSSFLAVINSHSLASADRLVVLKLGWKEDDPSSRPGKIQPSLSPIEGWLVFDDIGVLALETSNAYLFIYFLGGNLIHKQAFRRQEQLLSWIYSVESHIPCGSIFFDGLKDNPRKGARFILSLGCKLTGISWCLLPFYIDASW</sequence>
<evidence type="ECO:0000313" key="2">
    <source>
        <dbReference type="EMBL" id="KAJ4981685.1"/>
    </source>
</evidence>
<keyword evidence="1" id="KW-0472">Membrane</keyword>